<accession>A0A8J3HS65</accession>
<organism evidence="1 2">
    <name type="scientific">Ktedonospora formicarum</name>
    <dbReference type="NCBI Taxonomy" id="2778364"/>
    <lineage>
        <taxon>Bacteria</taxon>
        <taxon>Bacillati</taxon>
        <taxon>Chloroflexota</taxon>
        <taxon>Ktedonobacteria</taxon>
        <taxon>Ktedonobacterales</taxon>
        <taxon>Ktedonobacteraceae</taxon>
        <taxon>Ktedonospora</taxon>
    </lineage>
</organism>
<comment type="caution">
    <text evidence="1">The sequence shown here is derived from an EMBL/GenBank/DDBJ whole genome shotgun (WGS) entry which is preliminary data.</text>
</comment>
<dbReference type="Proteomes" id="UP000612362">
    <property type="component" value="Unassembled WGS sequence"/>
</dbReference>
<evidence type="ECO:0000313" key="1">
    <source>
        <dbReference type="EMBL" id="GHO42291.1"/>
    </source>
</evidence>
<proteinExistence type="predicted"/>
<keyword evidence="2" id="KW-1185">Reference proteome</keyword>
<sequence>MKNEKRKNDCELSKYNEKNDCELSNVPEFNTLVFVCAASPRSFSGNVKTLHGI</sequence>
<evidence type="ECO:0000313" key="2">
    <source>
        <dbReference type="Proteomes" id="UP000612362"/>
    </source>
</evidence>
<protein>
    <submittedName>
        <fullName evidence="1">Uncharacterized protein</fullName>
    </submittedName>
</protein>
<dbReference type="EMBL" id="BNJF01000001">
    <property type="protein sequence ID" value="GHO42291.1"/>
    <property type="molecule type" value="Genomic_DNA"/>
</dbReference>
<reference evidence="1" key="1">
    <citation type="submission" date="2020-10" db="EMBL/GenBank/DDBJ databases">
        <title>Taxonomic study of unclassified bacteria belonging to the class Ktedonobacteria.</title>
        <authorList>
            <person name="Yabe S."/>
            <person name="Wang C.M."/>
            <person name="Zheng Y."/>
            <person name="Sakai Y."/>
            <person name="Cavaletti L."/>
            <person name="Monciardini P."/>
            <person name="Donadio S."/>
        </authorList>
    </citation>
    <scope>NUCLEOTIDE SEQUENCE</scope>
    <source>
        <strain evidence="1">SOSP1-1</strain>
    </source>
</reference>
<name>A0A8J3HS65_9CHLR</name>
<dbReference type="AlphaFoldDB" id="A0A8J3HS65"/>
<gene>
    <name evidence="1" type="ORF">KSX_04540</name>
</gene>